<proteinExistence type="predicted"/>
<feature type="compositionally biased region" description="Low complexity" evidence="1">
    <location>
        <begin position="9"/>
        <end position="23"/>
    </location>
</feature>
<feature type="compositionally biased region" description="Low complexity" evidence="1">
    <location>
        <begin position="34"/>
        <end position="43"/>
    </location>
</feature>
<evidence type="ECO:0000313" key="2">
    <source>
        <dbReference type="EMBL" id="KAK4149579.1"/>
    </source>
</evidence>
<feature type="region of interest" description="Disordered" evidence="1">
    <location>
        <begin position="66"/>
        <end position="142"/>
    </location>
</feature>
<sequence length="142" mass="15116">MSAEAAKMEQTQPEQQQQQQDQPRASTDEKPVAEQETGATAATAEKKPNPLKKVTSVLKTIFGCLRKPDVRELDDDQLAKEQAATDEAANKGIEDQAGDAAAAGEKSADIEQEQAQLDQEAAAAREAKEGTTTVISAQPPTL</sequence>
<name>A0AAN6VDW5_9PEZI</name>
<reference evidence="2" key="1">
    <citation type="journal article" date="2023" name="Mol. Phylogenet. Evol.">
        <title>Genome-scale phylogeny and comparative genomics of the fungal order Sordariales.</title>
        <authorList>
            <person name="Hensen N."/>
            <person name="Bonometti L."/>
            <person name="Westerberg I."/>
            <person name="Brannstrom I.O."/>
            <person name="Guillou S."/>
            <person name="Cros-Aarteil S."/>
            <person name="Calhoun S."/>
            <person name="Haridas S."/>
            <person name="Kuo A."/>
            <person name="Mondo S."/>
            <person name="Pangilinan J."/>
            <person name="Riley R."/>
            <person name="LaButti K."/>
            <person name="Andreopoulos B."/>
            <person name="Lipzen A."/>
            <person name="Chen C."/>
            <person name="Yan M."/>
            <person name="Daum C."/>
            <person name="Ng V."/>
            <person name="Clum A."/>
            <person name="Steindorff A."/>
            <person name="Ohm R.A."/>
            <person name="Martin F."/>
            <person name="Silar P."/>
            <person name="Natvig D.O."/>
            <person name="Lalanne C."/>
            <person name="Gautier V."/>
            <person name="Ament-Velasquez S.L."/>
            <person name="Kruys A."/>
            <person name="Hutchinson M.I."/>
            <person name="Powell A.J."/>
            <person name="Barry K."/>
            <person name="Miller A.N."/>
            <person name="Grigoriev I.V."/>
            <person name="Debuchy R."/>
            <person name="Gladieux P."/>
            <person name="Hiltunen Thoren M."/>
            <person name="Johannesson H."/>
        </authorList>
    </citation>
    <scope>NUCLEOTIDE SEQUENCE</scope>
    <source>
        <strain evidence="2">CBS 538.74</strain>
    </source>
</reference>
<dbReference type="EMBL" id="MU857145">
    <property type="protein sequence ID" value="KAK4149579.1"/>
    <property type="molecule type" value="Genomic_DNA"/>
</dbReference>
<organism evidence="2 3">
    <name type="scientific">Chaetomidium leptoderma</name>
    <dbReference type="NCBI Taxonomy" id="669021"/>
    <lineage>
        <taxon>Eukaryota</taxon>
        <taxon>Fungi</taxon>
        <taxon>Dikarya</taxon>
        <taxon>Ascomycota</taxon>
        <taxon>Pezizomycotina</taxon>
        <taxon>Sordariomycetes</taxon>
        <taxon>Sordariomycetidae</taxon>
        <taxon>Sordariales</taxon>
        <taxon>Chaetomiaceae</taxon>
        <taxon>Chaetomidium</taxon>
    </lineage>
</organism>
<accession>A0AAN6VDW5</accession>
<comment type="caution">
    <text evidence="2">The sequence shown here is derived from an EMBL/GenBank/DDBJ whole genome shotgun (WGS) entry which is preliminary data.</text>
</comment>
<reference evidence="2" key="2">
    <citation type="submission" date="2023-05" db="EMBL/GenBank/DDBJ databases">
        <authorList>
            <consortium name="Lawrence Berkeley National Laboratory"/>
            <person name="Steindorff A."/>
            <person name="Hensen N."/>
            <person name="Bonometti L."/>
            <person name="Westerberg I."/>
            <person name="Brannstrom I.O."/>
            <person name="Guillou S."/>
            <person name="Cros-Aarteil S."/>
            <person name="Calhoun S."/>
            <person name="Haridas S."/>
            <person name="Kuo A."/>
            <person name="Mondo S."/>
            <person name="Pangilinan J."/>
            <person name="Riley R."/>
            <person name="Labutti K."/>
            <person name="Andreopoulos B."/>
            <person name="Lipzen A."/>
            <person name="Chen C."/>
            <person name="Yanf M."/>
            <person name="Daum C."/>
            <person name="Ng V."/>
            <person name="Clum A."/>
            <person name="Ohm R."/>
            <person name="Martin F."/>
            <person name="Silar P."/>
            <person name="Natvig D."/>
            <person name="Lalanne C."/>
            <person name="Gautier V."/>
            <person name="Ament-Velasquez S.L."/>
            <person name="Kruys A."/>
            <person name="Hutchinson M.I."/>
            <person name="Powell A.J."/>
            <person name="Barry K."/>
            <person name="Miller A.N."/>
            <person name="Grigoriev I.V."/>
            <person name="Debuchy R."/>
            <person name="Gladieux P."/>
            <person name="Thoren M.H."/>
            <person name="Johannesson H."/>
        </authorList>
    </citation>
    <scope>NUCLEOTIDE SEQUENCE</scope>
    <source>
        <strain evidence="2">CBS 538.74</strain>
    </source>
</reference>
<feature type="region of interest" description="Disordered" evidence="1">
    <location>
        <begin position="1"/>
        <end position="53"/>
    </location>
</feature>
<keyword evidence="3" id="KW-1185">Reference proteome</keyword>
<feature type="compositionally biased region" description="Polar residues" evidence="1">
    <location>
        <begin position="130"/>
        <end position="142"/>
    </location>
</feature>
<evidence type="ECO:0000313" key="3">
    <source>
        <dbReference type="Proteomes" id="UP001302745"/>
    </source>
</evidence>
<dbReference type="Proteomes" id="UP001302745">
    <property type="component" value="Unassembled WGS sequence"/>
</dbReference>
<dbReference type="AlphaFoldDB" id="A0AAN6VDW5"/>
<evidence type="ECO:0000256" key="1">
    <source>
        <dbReference type="SAM" id="MobiDB-lite"/>
    </source>
</evidence>
<feature type="compositionally biased region" description="Low complexity" evidence="1">
    <location>
        <begin position="113"/>
        <end position="122"/>
    </location>
</feature>
<protein>
    <submittedName>
        <fullName evidence="2">Uncharacterized protein</fullName>
    </submittedName>
</protein>
<gene>
    <name evidence="2" type="ORF">C8A00DRAFT_37832</name>
</gene>